<protein>
    <submittedName>
        <fullName evidence="3">NOP2/Sun RNA methyltransferase family member 7</fullName>
    </submittedName>
</protein>
<dbReference type="PANTHER" id="PTHR14663:SF2">
    <property type="entry name" value="METHYLTRANSFERASE NSUN7-RELATED"/>
    <property type="match status" value="1"/>
</dbReference>
<dbReference type="Pfam" id="PF21148">
    <property type="entry name" value="NSUN5_fdxn-like"/>
    <property type="match status" value="1"/>
</dbReference>
<sequence>MVKKKNATGRHRCPFTDKTQKSVSHIASSKDLIQLDDEAESDTSAAPPQPHITIQSWQGFPDRVYLLASVIYQNNHLEKPAAQRLVSYGKERGLRLPEVKDEEMHRAAYEMAFSTLKYQELLEDMMIDSCCYLTQPMPDEQMSLVAVMLYDFQNRKFLPRECKVDEIVQEVRHVEDYLLRFKTKLAASLARCRIKHDLLSIECILPESVKKKQQRSSKLPLYAWVNTLKSSLDEIQGVLKSAGFSQVKSIGQLEGQSFCQDPHCGDILVFPAQLKAQLYSTKLLSDHKLIIQDKSCSLGPNAVCSLLHEEGDVLMVGSFSGLTVSHTAALIAEKYKANSINWPSVYVCVNNCTDAQREELELTVSAMGCNNVRLILEEFQSLHTGDKRLQRVRVILLTPKCSVSAVSNPVDFILQENGGNDLSTEPYTVVPKVLAVVYSTCSSYPEENADVVRKALEQAQARADQEGEPKQAKFRSASLSAPRCAFCFCLHHCLSLSVCIAVCLSALQVVCLLTFRQASVKASAHLRQEQKEIR</sequence>
<feature type="domain" description="NOL1/NOP2/NSUN 5/7 ferredoxin-like" evidence="2">
    <location>
        <begin position="220"/>
        <end position="291"/>
    </location>
</feature>
<evidence type="ECO:0000313" key="4">
    <source>
        <dbReference type="Proteomes" id="UP000261580"/>
    </source>
</evidence>
<dbReference type="SMR" id="A0A3Q4MJ51"/>
<dbReference type="InterPro" id="IPR042620">
    <property type="entry name" value="NSUN7"/>
</dbReference>
<proteinExistence type="predicted"/>
<dbReference type="Proteomes" id="UP000261580">
    <property type="component" value="Unassembled WGS sequence"/>
</dbReference>
<dbReference type="AlphaFoldDB" id="A0A3Q4MJ51"/>
<dbReference type="Gene3D" id="3.40.50.150">
    <property type="entry name" value="Vaccinia Virus protein VP39"/>
    <property type="match status" value="1"/>
</dbReference>
<feature type="region of interest" description="Disordered" evidence="1">
    <location>
        <begin position="1"/>
        <end position="21"/>
    </location>
</feature>
<evidence type="ECO:0000313" key="3">
    <source>
        <dbReference type="Ensembl" id="ENSNBRP00000011809.1"/>
    </source>
</evidence>
<dbReference type="STRING" id="32507.ENSNBRP00000011809"/>
<dbReference type="SUPFAM" id="SSF53335">
    <property type="entry name" value="S-adenosyl-L-methionine-dependent methyltransferases"/>
    <property type="match status" value="1"/>
</dbReference>
<reference evidence="3" key="1">
    <citation type="submission" date="2025-08" db="UniProtKB">
        <authorList>
            <consortium name="Ensembl"/>
        </authorList>
    </citation>
    <scope>IDENTIFICATION</scope>
</reference>
<evidence type="ECO:0000256" key="1">
    <source>
        <dbReference type="SAM" id="MobiDB-lite"/>
    </source>
</evidence>
<dbReference type="Gene3D" id="3.30.70.1170">
    <property type="entry name" value="Sun protein, domain 3"/>
    <property type="match status" value="1"/>
</dbReference>
<accession>A0A3Q4MJ51</accession>
<gene>
    <name evidence="3" type="primary">NSUN7</name>
</gene>
<dbReference type="InterPro" id="IPR049561">
    <property type="entry name" value="NSUN5_7_fdxn-like"/>
</dbReference>
<feature type="compositionally biased region" description="Basic residues" evidence="1">
    <location>
        <begin position="1"/>
        <end position="13"/>
    </location>
</feature>
<dbReference type="GeneTree" id="ENSGT00940000157352"/>
<organism evidence="3 4">
    <name type="scientific">Neolamprologus brichardi</name>
    <name type="common">Fairy cichlid</name>
    <name type="synonym">Lamprologus brichardi</name>
    <dbReference type="NCBI Taxonomy" id="32507"/>
    <lineage>
        <taxon>Eukaryota</taxon>
        <taxon>Metazoa</taxon>
        <taxon>Chordata</taxon>
        <taxon>Craniata</taxon>
        <taxon>Vertebrata</taxon>
        <taxon>Euteleostomi</taxon>
        <taxon>Actinopterygii</taxon>
        <taxon>Neopterygii</taxon>
        <taxon>Teleostei</taxon>
        <taxon>Neoteleostei</taxon>
        <taxon>Acanthomorphata</taxon>
        <taxon>Ovalentaria</taxon>
        <taxon>Cichlomorphae</taxon>
        <taxon>Cichliformes</taxon>
        <taxon>Cichlidae</taxon>
        <taxon>African cichlids</taxon>
        <taxon>Pseudocrenilabrinae</taxon>
        <taxon>Lamprologini</taxon>
        <taxon>Neolamprologus</taxon>
    </lineage>
</organism>
<name>A0A3Q4MJ51_NEOBR</name>
<reference evidence="3" key="2">
    <citation type="submission" date="2025-09" db="UniProtKB">
        <authorList>
            <consortium name="Ensembl"/>
        </authorList>
    </citation>
    <scope>IDENTIFICATION</scope>
</reference>
<dbReference type="OMA" id="LYLTHAH"/>
<keyword evidence="4" id="KW-1185">Reference proteome</keyword>
<dbReference type="Ensembl" id="ENSNBRT00000012140.1">
    <property type="protein sequence ID" value="ENSNBRP00000011809.1"/>
    <property type="gene ID" value="ENSNBRG00000009185.1"/>
</dbReference>
<dbReference type="Bgee" id="ENSNBRG00000009185">
    <property type="expression patterns" value="Expressed in testis"/>
</dbReference>
<dbReference type="PANTHER" id="PTHR14663">
    <property type="entry name" value="METHYLTRANSFERASE NSUN7-RELATED"/>
    <property type="match status" value="1"/>
</dbReference>
<evidence type="ECO:0000259" key="2">
    <source>
        <dbReference type="Pfam" id="PF21148"/>
    </source>
</evidence>
<dbReference type="InterPro" id="IPR029063">
    <property type="entry name" value="SAM-dependent_MTases_sf"/>
</dbReference>